<dbReference type="EMBL" id="JABSTV010001246">
    <property type="protein sequence ID" value="KAH7976905.1"/>
    <property type="molecule type" value="Genomic_DNA"/>
</dbReference>
<dbReference type="Proteomes" id="UP000821837">
    <property type="component" value="Chromosome 10"/>
</dbReference>
<proteinExistence type="predicted"/>
<evidence type="ECO:0000313" key="2">
    <source>
        <dbReference type="EMBL" id="KAH7976905.1"/>
    </source>
</evidence>
<dbReference type="AlphaFoldDB" id="A0A9D4QFM0"/>
<keyword evidence="1" id="KW-0175">Coiled coil</keyword>
<protein>
    <submittedName>
        <fullName evidence="2">Uncharacterized protein</fullName>
    </submittedName>
</protein>
<accession>A0A9D4QFM0</accession>
<keyword evidence="3" id="KW-1185">Reference proteome</keyword>
<sequence>MPATLTNQLAAHSTTCGAPRRLPAPERYRFRRTASLPKPTTDVPRMRLGGHAASKVFDCSNCMEVAVRAWRDVVNFSKLDVTDHHQHACAVRHVPTHAVKTSGDVRLPDYVKKTLSLRPKFATEPKKWAPELISIARRVASAAPNSDEDMWNQLVYPAPVLLRTALQVFEQTTDAGHIVPRDTKQPGTASKMAKGHFAGRLDTEYDVVLLDCMQLTLRFLRLQGGLQNSQTQESRCSQHFRRVSWVPAASEKEREKRRVSEKTRGSCASSCAKRRAVESQLETPSLPLNGLLPVDVDSQELSLMDCSATELQLPLENGASERCITATVQVDRAVQVSSLFSVSAMDKRKCRRKQRDLNARIERLKDSVDKYKQELQKLKEECYVSAFLQVVEKAKEKDLAASILVEQVQNFAKKKPTWVWGDSAVWWRAREIEGTGHGRLDHRRAPV</sequence>
<reference evidence="2" key="1">
    <citation type="journal article" date="2020" name="Cell">
        <title>Large-Scale Comparative Analyses of Tick Genomes Elucidate Their Genetic Diversity and Vector Capacities.</title>
        <authorList>
            <consortium name="Tick Genome and Microbiome Consortium (TIGMIC)"/>
            <person name="Jia N."/>
            <person name="Wang J."/>
            <person name="Shi W."/>
            <person name="Du L."/>
            <person name="Sun Y."/>
            <person name="Zhan W."/>
            <person name="Jiang J.F."/>
            <person name="Wang Q."/>
            <person name="Zhang B."/>
            <person name="Ji P."/>
            <person name="Bell-Sakyi L."/>
            <person name="Cui X.M."/>
            <person name="Yuan T.T."/>
            <person name="Jiang B.G."/>
            <person name="Yang W.F."/>
            <person name="Lam T.T."/>
            <person name="Chang Q.C."/>
            <person name="Ding S.J."/>
            <person name="Wang X.J."/>
            <person name="Zhu J.G."/>
            <person name="Ruan X.D."/>
            <person name="Zhao L."/>
            <person name="Wei J.T."/>
            <person name="Ye R.Z."/>
            <person name="Que T.C."/>
            <person name="Du C.H."/>
            <person name="Zhou Y.H."/>
            <person name="Cheng J.X."/>
            <person name="Dai P.F."/>
            <person name="Guo W.B."/>
            <person name="Han X.H."/>
            <person name="Huang E.J."/>
            <person name="Li L.F."/>
            <person name="Wei W."/>
            <person name="Gao Y.C."/>
            <person name="Liu J.Z."/>
            <person name="Shao H.Z."/>
            <person name="Wang X."/>
            <person name="Wang C.C."/>
            <person name="Yang T.C."/>
            <person name="Huo Q.B."/>
            <person name="Li W."/>
            <person name="Chen H.Y."/>
            <person name="Chen S.E."/>
            <person name="Zhou L.G."/>
            <person name="Ni X.B."/>
            <person name="Tian J.H."/>
            <person name="Sheng Y."/>
            <person name="Liu T."/>
            <person name="Pan Y.S."/>
            <person name="Xia L.Y."/>
            <person name="Li J."/>
            <person name="Zhao F."/>
            <person name="Cao W.C."/>
        </authorList>
    </citation>
    <scope>NUCLEOTIDE SEQUENCE</scope>
    <source>
        <strain evidence="2">Rsan-2018</strain>
    </source>
</reference>
<gene>
    <name evidence="2" type="ORF">HPB52_021482</name>
</gene>
<reference evidence="2" key="2">
    <citation type="submission" date="2021-09" db="EMBL/GenBank/DDBJ databases">
        <authorList>
            <person name="Jia N."/>
            <person name="Wang J."/>
            <person name="Shi W."/>
            <person name="Du L."/>
            <person name="Sun Y."/>
            <person name="Zhan W."/>
            <person name="Jiang J."/>
            <person name="Wang Q."/>
            <person name="Zhang B."/>
            <person name="Ji P."/>
            <person name="Sakyi L.B."/>
            <person name="Cui X."/>
            <person name="Yuan T."/>
            <person name="Jiang B."/>
            <person name="Yang W."/>
            <person name="Lam T.T.-Y."/>
            <person name="Chang Q."/>
            <person name="Ding S."/>
            <person name="Wang X."/>
            <person name="Zhu J."/>
            <person name="Ruan X."/>
            <person name="Zhao L."/>
            <person name="Wei J."/>
            <person name="Que T."/>
            <person name="Du C."/>
            <person name="Cheng J."/>
            <person name="Dai P."/>
            <person name="Han X."/>
            <person name="Huang E."/>
            <person name="Gao Y."/>
            <person name="Liu J."/>
            <person name="Shao H."/>
            <person name="Ye R."/>
            <person name="Li L."/>
            <person name="Wei W."/>
            <person name="Wang X."/>
            <person name="Wang C."/>
            <person name="Huo Q."/>
            <person name="Li W."/>
            <person name="Guo W."/>
            <person name="Chen H."/>
            <person name="Chen S."/>
            <person name="Zhou L."/>
            <person name="Zhou L."/>
            <person name="Ni X."/>
            <person name="Tian J."/>
            <person name="Zhou Y."/>
            <person name="Sheng Y."/>
            <person name="Liu T."/>
            <person name="Pan Y."/>
            <person name="Xia L."/>
            <person name="Li J."/>
            <person name="Zhao F."/>
            <person name="Cao W."/>
        </authorList>
    </citation>
    <scope>NUCLEOTIDE SEQUENCE</scope>
    <source>
        <strain evidence="2">Rsan-2018</strain>
        <tissue evidence="2">Larvae</tissue>
    </source>
</reference>
<comment type="caution">
    <text evidence="2">The sequence shown here is derived from an EMBL/GenBank/DDBJ whole genome shotgun (WGS) entry which is preliminary data.</text>
</comment>
<evidence type="ECO:0000256" key="1">
    <source>
        <dbReference type="SAM" id="Coils"/>
    </source>
</evidence>
<feature type="coiled-coil region" evidence="1">
    <location>
        <begin position="347"/>
        <end position="381"/>
    </location>
</feature>
<name>A0A9D4QFM0_RHISA</name>
<evidence type="ECO:0000313" key="3">
    <source>
        <dbReference type="Proteomes" id="UP000821837"/>
    </source>
</evidence>
<organism evidence="2 3">
    <name type="scientific">Rhipicephalus sanguineus</name>
    <name type="common">Brown dog tick</name>
    <name type="synonym">Ixodes sanguineus</name>
    <dbReference type="NCBI Taxonomy" id="34632"/>
    <lineage>
        <taxon>Eukaryota</taxon>
        <taxon>Metazoa</taxon>
        <taxon>Ecdysozoa</taxon>
        <taxon>Arthropoda</taxon>
        <taxon>Chelicerata</taxon>
        <taxon>Arachnida</taxon>
        <taxon>Acari</taxon>
        <taxon>Parasitiformes</taxon>
        <taxon>Ixodida</taxon>
        <taxon>Ixodoidea</taxon>
        <taxon>Ixodidae</taxon>
        <taxon>Rhipicephalinae</taxon>
        <taxon>Rhipicephalus</taxon>
        <taxon>Rhipicephalus</taxon>
    </lineage>
</organism>